<sequence>MSFHPVVTYPKASFIETDTGNKVSRRATISGPQNIVLGGKSIISPGAILRGDLRKAGNAPTVVITLGRYCLVGEGVVVRPPYKTYKGAFNFYPMKIGDGVHIGDGSIVEAAQIGNYVEIGRNCIIGKFTIIKDCARIADNTVLPPNTVVPALSLFAGSPGRFIEDLPETTQEVVEARTKAHYNRFQPVEQ</sequence>
<accession>A0A167JTP6</accession>
<dbReference type="Pfam" id="PF21711">
    <property type="entry name" value="DCTN5"/>
    <property type="match status" value="1"/>
</dbReference>
<keyword evidence="7" id="KW-1185">Reference proteome</keyword>
<dbReference type="STRING" id="1330018.A0A167JTP6"/>
<comment type="subcellular location">
    <subcellularLocation>
        <location evidence="1">Cytoplasm</location>
        <location evidence="1">Cytoskeleton</location>
    </subcellularLocation>
</comment>
<evidence type="ECO:0000256" key="2">
    <source>
        <dbReference type="ARBA" id="ARBA00022490"/>
    </source>
</evidence>
<comment type="similarity">
    <text evidence="4">Belongs to the dynactin subunits 5/6 family. Dynactin subunit 5 subfamily.</text>
</comment>
<proteinExistence type="inferred from homology"/>
<keyword evidence="3" id="KW-0206">Cytoskeleton</keyword>
<dbReference type="InterPro" id="IPR047125">
    <property type="entry name" value="DCTN5"/>
</dbReference>
<dbReference type="Gene3D" id="2.160.10.10">
    <property type="entry name" value="Hexapeptide repeat proteins"/>
    <property type="match status" value="1"/>
</dbReference>
<protein>
    <recommendedName>
        <fullName evidence="5">Dynactin subunit 5</fullName>
    </recommendedName>
</protein>
<name>A0A167JTP6_CALVF</name>
<evidence type="ECO:0000313" key="6">
    <source>
        <dbReference type="EMBL" id="KZO93891.1"/>
    </source>
</evidence>
<organism evidence="6 7">
    <name type="scientific">Calocera viscosa (strain TUFC12733)</name>
    <dbReference type="NCBI Taxonomy" id="1330018"/>
    <lineage>
        <taxon>Eukaryota</taxon>
        <taxon>Fungi</taxon>
        <taxon>Dikarya</taxon>
        <taxon>Basidiomycota</taxon>
        <taxon>Agaricomycotina</taxon>
        <taxon>Dacrymycetes</taxon>
        <taxon>Dacrymycetales</taxon>
        <taxon>Dacrymycetaceae</taxon>
        <taxon>Calocera</taxon>
    </lineage>
</organism>
<dbReference type="OrthoDB" id="417208at2759"/>
<gene>
    <name evidence="6" type="ORF">CALVIDRAFT_600371</name>
</gene>
<dbReference type="InterPro" id="IPR011004">
    <property type="entry name" value="Trimer_LpxA-like_sf"/>
</dbReference>
<dbReference type="AlphaFoldDB" id="A0A167JTP6"/>
<dbReference type="SUPFAM" id="SSF51161">
    <property type="entry name" value="Trimeric LpxA-like enzymes"/>
    <property type="match status" value="1"/>
</dbReference>
<evidence type="ECO:0000313" key="7">
    <source>
        <dbReference type="Proteomes" id="UP000076738"/>
    </source>
</evidence>
<evidence type="ECO:0000256" key="1">
    <source>
        <dbReference type="ARBA" id="ARBA00004245"/>
    </source>
</evidence>
<dbReference type="CDD" id="cd03359">
    <property type="entry name" value="LbH_Dynactin_5"/>
    <property type="match status" value="1"/>
</dbReference>
<evidence type="ECO:0000256" key="4">
    <source>
        <dbReference type="ARBA" id="ARBA00034706"/>
    </source>
</evidence>
<reference evidence="6 7" key="1">
    <citation type="journal article" date="2016" name="Mol. Biol. Evol.">
        <title>Comparative Genomics of Early-Diverging Mushroom-Forming Fungi Provides Insights into the Origins of Lignocellulose Decay Capabilities.</title>
        <authorList>
            <person name="Nagy L.G."/>
            <person name="Riley R."/>
            <person name="Tritt A."/>
            <person name="Adam C."/>
            <person name="Daum C."/>
            <person name="Floudas D."/>
            <person name="Sun H."/>
            <person name="Yadav J.S."/>
            <person name="Pangilinan J."/>
            <person name="Larsson K.H."/>
            <person name="Matsuura K."/>
            <person name="Barry K."/>
            <person name="Labutti K."/>
            <person name="Kuo R."/>
            <person name="Ohm R.A."/>
            <person name="Bhattacharya S.S."/>
            <person name="Shirouzu T."/>
            <person name="Yoshinaga Y."/>
            <person name="Martin F.M."/>
            <person name="Grigoriev I.V."/>
            <person name="Hibbett D.S."/>
        </authorList>
    </citation>
    <scope>NUCLEOTIDE SEQUENCE [LARGE SCALE GENOMIC DNA]</scope>
    <source>
        <strain evidence="6 7">TUFC12733</strain>
    </source>
</reference>
<keyword evidence="2" id="KW-0963">Cytoplasm</keyword>
<evidence type="ECO:0000256" key="5">
    <source>
        <dbReference type="ARBA" id="ARBA00034865"/>
    </source>
</evidence>
<evidence type="ECO:0000256" key="3">
    <source>
        <dbReference type="ARBA" id="ARBA00023212"/>
    </source>
</evidence>
<dbReference type="Proteomes" id="UP000076738">
    <property type="component" value="Unassembled WGS sequence"/>
</dbReference>
<dbReference type="GO" id="GO:0005869">
    <property type="term" value="C:dynactin complex"/>
    <property type="evidence" value="ECO:0007669"/>
    <property type="project" value="TreeGrafter"/>
</dbReference>
<dbReference type="PANTHER" id="PTHR46126">
    <property type="entry name" value="DYNACTIN SUBUNIT 5"/>
    <property type="match status" value="1"/>
</dbReference>
<dbReference type="EMBL" id="KV417298">
    <property type="protein sequence ID" value="KZO93891.1"/>
    <property type="molecule type" value="Genomic_DNA"/>
</dbReference>
<dbReference type="PANTHER" id="PTHR46126:SF1">
    <property type="entry name" value="DYNACTIN SUBUNIT 5"/>
    <property type="match status" value="1"/>
</dbReference>